<name>A0A4D6X4I3_9HEMI</name>
<accession>A0A4D6X4I3</accession>
<evidence type="ECO:0000256" key="1">
    <source>
        <dbReference type="SAM" id="Phobius"/>
    </source>
</evidence>
<geneLocation type="mitochondrion" evidence="2"/>
<keyword evidence="2" id="KW-0496">Mitochondrion</keyword>
<feature type="transmembrane region" description="Helical" evidence="1">
    <location>
        <begin position="6"/>
        <end position="31"/>
    </location>
</feature>
<sequence length="52" mass="6457">MPQMAPLWWEILFIMFIMSYITMSIMTYFSFKINIKGNMKNKNQMKQLNWSW</sequence>
<dbReference type="AlphaFoldDB" id="A0A4D6X4I3"/>
<evidence type="ECO:0000313" key="2">
    <source>
        <dbReference type="EMBL" id="QCI09420.1"/>
    </source>
</evidence>
<gene>
    <name evidence="2" type="primary">ATP8</name>
</gene>
<protein>
    <submittedName>
        <fullName evidence="2">ATP synthase F0 subunit 8</fullName>
    </submittedName>
</protein>
<keyword evidence="1" id="KW-0812">Transmembrane</keyword>
<keyword evidence="1" id="KW-1133">Transmembrane helix</keyword>
<reference evidence="2" key="1">
    <citation type="journal article" date="2019" name="Syst. Entomol.">
        <title>Higher level phylogeny and evolutionary history of Pentatomomorpha (Hemiptera: Heteroptera) inferred from mitochondrial genome sequences.</title>
        <authorList>
            <person name="Liu Y."/>
            <person name="Li H."/>
            <person name="Song F."/>
            <person name="Zhao Y."/>
            <person name="Wilson J.J."/>
            <person name="Cai W."/>
        </authorList>
    </citation>
    <scope>NUCLEOTIDE SEQUENCE</scope>
</reference>
<proteinExistence type="predicted"/>
<keyword evidence="1" id="KW-0472">Membrane</keyword>
<dbReference type="EMBL" id="MF497731">
    <property type="protein sequence ID" value="QCI09420.1"/>
    <property type="molecule type" value="Genomic_DNA"/>
</dbReference>
<organism evidence="2">
    <name type="scientific">Plautia fimbriata</name>
    <dbReference type="NCBI Taxonomy" id="286708"/>
    <lineage>
        <taxon>Eukaryota</taxon>
        <taxon>Metazoa</taxon>
        <taxon>Ecdysozoa</taxon>
        <taxon>Arthropoda</taxon>
        <taxon>Hexapoda</taxon>
        <taxon>Insecta</taxon>
        <taxon>Pterygota</taxon>
        <taxon>Neoptera</taxon>
        <taxon>Paraneoptera</taxon>
        <taxon>Hemiptera</taxon>
        <taxon>Heteroptera</taxon>
        <taxon>Panheteroptera</taxon>
        <taxon>Pentatomomorpha</taxon>
        <taxon>Pentatomoidea</taxon>
        <taxon>Pentatomidae</taxon>
        <taxon>Pentatominae</taxon>
        <taxon>Plautia</taxon>
    </lineage>
</organism>